<gene>
    <name evidence="11" type="primary">COIII</name>
</gene>
<dbReference type="Gene3D" id="1.20.120.80">
    <property type="entry name" value="Cytochrome c oxidase, subunit III, four-helix bundle"/>
    <property type="match status" value="1"/>
</dbReference>
<protein>
    <recommendedName>
        <fullName evidence="3 8">Cytochrome c oxidase subunit 3</fullName>
    </recommendedName>
</protein>
<evidence type="ECO:0000256" key="2">
    <source>
        <dbReference type="ARBA" id="ARBA00010581"/>
    </source>
</evidence>
<dbReference type="InterPro" id="IPR035973">
    <property type="entry name" value="Cyt_c_oxidase_su3-like_sf"/>
</dbReference>
<dbReference type="GO" id="GO:0005739">
    <property type="term" value="C:mitochondrion"/>
    <property type="evidence" value="ECO:0007669"/>
    <property type="project" value="TreeGrafter"/>
</dbReference>
<comment type="similarity">
    <text evidence="2 8">Belongs to the cytochrome c oxidase subunit 3 family.</text>
</comment>
<feature type="transmembrane region" description="Helical" evidence="9">
    <location>
        <begin position="194"/>
        <end position="218"/>
    </location>
</feature>
<keyword evidence="6 9" id="KW-1133">Transmembrane helix</keyword>
<feature type="domain" description="Heme-copper oxidase subunit III family profile" evidence="10">
    <location>
        <begin position="3"/>
        <end position="259"/>
    </location>
</feature>
<dbReference type="SUPFAM" id="SSF81452">
    <property type="entry name" value="Cytochrome c oxidase subunit III-like"/>
    <property type="match status" value="1"/>
</dbReference>
<dbReference type="GO" id="GO:0016020">
    <property type="term" value="C:membrane"/>
    <property type="evidence" value="ECO:0007669"/>
    <property type="project" value="UniProtKB-SubCell"/>
</dbReference>
<sequence>MMNNHYFHLVDYSPWPILMSLSLLNLGMSMILMINFFFFFFFFSFFFVLLIFYQWWRDVIREGLYLGCHSNAVKLNLKFGMLMFIISELFFFISFFWLFFYLSLNPSIELGNSWPPFGISSINYMDIPLLNTLFLLSSGFYITWSHYSLMNLNMMEFYFSYIFCLILGFYFFLIQMYEYYMLNFCFNDSVFGSVFYILTGFHGLHVIIGFFFLLFNFFRFLNMNFSFLNYLGFDFSIWYWHFVDVVWLFLFLFLYWWGM</sequence>
<dbReference type="PANTHER" id="PTHR11403:SF7">
    <property type="entry name" value="CYTOCHROME C OXIDASE SUBUNIT 3"/>
    <property type="match status" value="1"/>
</dbReference>
<dbReference type="AlphaFoldDB" id="Q6JCU2"/>
<evidence type="ECO:0000256" key="7">
    <source>
        <dbReference type="ARBA" id="ARBA00023136"/>
    </source>
</evidence>
<evidence type="ECO:0000313" key="11">
    <source>
        <dbReference type="EMBL" id="AAS77747.1"/>
    </source>
</evidence>
<dbReference type="Pfam" id="PF00510">
    <property type="entry name" value="COX3"/>
    <property type="match status" value="1"/>
</dbReference>
<evidence type="ECO:0000256" key="4">
    <source>
        <dbReference type="ARBA" id="ARBA00022692"/>
    </source>
</evidence>
<evidence type="ECO:0000256" key="6">
    <source>
        <dbReference type="ARBA" id="ARBA00022989"/>
    </source>
</evidence>
<evidence type="ECO:0000256" key="1">
    <source>
        <dbReference type="ARBA" id="ARBA00004141"/>
    </source>
</evidence>
<name>Q6JCU2_ALEDU</name>
<keyword evidence="4 8" id="KW-0812">Transmembrane</keyword>
<dbReference type="PANTHER" id="PTHR11403">
    <property type="entry name" value="CYTOCHROME C OXIDASE SUBUNIT III"/>
    <property type="match status" value="1"/>
</dbReference>
<evidence type="ECO:0000256" key="3">
    <source>
        <dbReference type="ARBA" id="ARBA00015944"/>
    </source>
</evidence>
<reference evidence="11" key="2">
    <citation type="journal article" date="2004" name="BMC Evol. Biol.">
        <title>Organization of the mitochondrial genomes of whiteflies, aphids, and psyllids (Hemiptera, Sternorrhyncha).</title>
        <authorList>
            <person name="Thao M.L."/>
            <person name="Baumann L."/>
            <person name="Baumann P."/>
        </authorList>
    </citation>
    <scope>NUCLEOTIDE SEQUENCE</scope>
</reference>
<feature type="transmembrane region" description="Helical" evidence="9">
    <location>
        <begin position="156"/>
        <end position="174"/>
    </location>
</feature>
<dbReference type="PROSITE" id="PS50253">
    <property type="entry name" value="COX3"/>
    <property type="match status" value="1"/>
</dbReference>
<keyword evidence="8 11" id="KW-0496">Mitochondrion</keyword>
<dbReference type="Gene3D" id="1.10.287.70">
    <property type="match status" value="1"/>
</dbReference>
<keyword evidence="5" id="KW-1278">Translocase</keyword>
<reference evidence="11" key="1">
    <citation type="journal article" date="2004" name="Appl. Environ. Microbiol.">
        <title>Evolutionary relationships of primary prokaryotic endosymbionts of whiteflies and their hosts.</title>
        <authorList>
            <person name="Thao M.L."/>
            <person name="Baumann P."/>
        </authorList>
    </citation>
    <scope>NUCLEOTIDE SEQUENCE</scope>
</reference>
<comment type="function">
    <text evidence="8">Component of the cytochrome c oxidase, the last enzyme in the mitochondrial electron transport chain which drives oxidative phosphorylation. The respiratory chain contains 3 multisubunit complexes succinate dehydrogenase (complex II, CII), ubiquinol-cytochrome c oxidoreductase (cytochrome b-c1 complex, complex III, CIII) and cytochrome c oxidase (complex IV, CIV), that cooperate to transfer electrons derived from NADH and succinate to molecular oxygen, creating an electrochemical gradient over the inner membrane that drives transmembrane transport and the ATP synthase. Cytochrome c oxidase is the component of the respiratory chain that catalyzes the reduction of oxygen to water. Electrons originating from reduced cytochrome c in the intermembrane space (IMS) are transferred via the dinuclear copper A center (CU(A)) of subunit 2 and heme A of subunit 1 to the active site in subunit 1, a binuclear center (BNC) formed by heme A3 and copper B (CU(B)). The BNC reduces molecular oxygen to 2 water molecules using 4 electrons from cytochrome c in the IMS and 4 protons from the mitochondrial matrix.</text>
</comment>
<comment type="subcellular location">
    <subcellularLocation>
        <location evidence="1">Membrane</location>
        <topology evidence="1">Multi-pass membrane protein</topology>
    </subcellularLocation>
</comment>
<dbReference type="EMBL" id="AY521251">
    <property type="protein sequence ID" value="AAS77747.1"/>
    <property type="molecule type" value="Genomic_DNA"/>
</dbReference>
<evidence type="ECO:0000256" key="9">
    <source>
        <dbReference type="SAM" id="Phobius"/>
    </source>
</evidence>
<evidence type="ECO:0000259" key="10">
    <source>
        <dbReference type="PROSITE" id="PS50253"/>
    </source>
</evidence>
<organism evidence="11">
    <name type="scientific">Aleurodicus dugesii</name>
    <name type="common">Giant whitefly</name>
    <dbReference type="NCBI Taxonomy" id="30099"/>
    <lineage>
        <taxon>Eukaryota</taxon>
        <taxon>Metazoa</taxon>
        <taxon>Ecdysozoa</taxon>
        <taxon>Arthropoda</taxon>
        <taxon>Hexapoda</taxon>
        <taxon>Insecta</taxon>
        <taxon>Pterygota</taxon>
        <taxon>Neoptera</taxon>
        <taxon>Paraneoptera</taxon>
        <taxon>Hemiptera</taxon>
        <taxon>Sternorrhyncha</taxon>
        <taxon>Aleyrodoidea</taxon>
        <taxon>Aleyrodidae</taxon>
        <taxon>Aleurodicinae</taxon>
        <taxon>Aleurodicus</taxon>
    </lineage>
</organism>
<dbReference type="InterPro" id="IPR000298">
    <property type="entry name" value="Cyt_c_oxidase-like_su3"/>
</dbReference>
<evidence type="ECO:0000256" key="5">
    <source>
        <dbReference type="ARBA" id="ARBA00022967"/>
    </source>
</evidence>
<dbReference type="GO" id="GO:0004129">
    <property type="term" value="F:cytochrome-c oxidase activity"/>
    <property type="evidence" value="ECO:0007669"/>
    <property type="project" value="InterPro"/>
</dbReference>
<dbReference type="GO" id="GO:0006123">
    <property type="term" value="P:mitochondrial electron transport, cytochrome c to oxygen"/>
    <property type="evidence" value="ECO:0007669"/>
    <property type="project" value="TreeGrafter"/>
</dbReference>
<feature type="transmembrane region" description="Helical" evidence="9">
    <location>
        <begin position="238"/>
        <end position="257"/>
    </location>
</feature>
<proteinExistence type="inferred from homology"/>
<dbReference type="InterPro" id="IPR024791">
    <property type="entry name" value="Cyt_c/ubiquinol_Oxase_su3"/>
</dbReference>
<dbReference type="InterPro" id="IPR013833">
    <property type="entry name" value="Cyt_c_oxidase_su3_a-hlx"/>
</dbReference>
<dbReference type="CDD" id="cd01665">
    <property type="entry name" value="Cyt_c_Oxidase_III"/>
    <property type="match status" value="1"/>
</dbReference>
<feature type="transmembrane region" description="Helical" evidence="9">
    <location>
        <begin position="37"/>
        <end position="56"/>
    </location>
</feature>
<evidence type="ECO:0000256" key="8">
    <source>
        <dbReference type="RuleBase" id="RU003375"/>
    </source>
</evidence>
<feature type="transmembrane region" description="Helical" evidence="9">
    <location>
        <begin position="77"/>
        <end position="102"/>
    </location>
</feature>
<keyword evidence="7 9" id="KW-0472">Membrane</keyword>
<dbReference type="InterPro" id="IPR033945">
    <property type="entry name" value="Cyt_c_oxase_su3_dom"/>
</dbReference>
<feature type="transmembrane region" description="Helical" evidence="9">
    <location>
        <begin position="122"/>
        <end position="144"/>
    </location>
</feature>
<accession>Q6JCU2</accession>
<geneLocation type="mitochondrion" evidence="11"/>